<evidence type="ECO:0000313" key="2">
    <source>
        <dbReference type="Proteomes" id="UP000824588"/>
    </source>
</evidence>
<dbReference type="RefSeq" id="WP_220557898.1">
    <property type="nucleotide sequence ID" value="NZ_CP071586.1"/>
</dbReference>
<dbReference type="Gene3D" id="1.10.30.50">
    <property type="match status" value="1"/>
</dbReference>
<dbReference type="EMBL" id="CP071586">
    <property type="protein sequence ID" value="QYY82974.1"/>
    <property type="molecule type" value="Genomic_DNA"/>
</dbReference>
<organism evidence="1 2">
    <name type="scientific">Pseudomonas germanica</name>
    <dbReference type="NCBI Taxonomy" id="2815720"/>
    <lineage>
        <taxon>Bacteria</taxon>
        <taxon>Pseudomonadati</taxon>
        <taxon>Pseudomonadota</taxon>
        <taxon>Gammaproteobacteria</taxon>
        <taxon>Pseudomonadales</taxon>
        <taxon>Pseudomonadaceae</taxon>
        <taxon>Pseudomonas</taxon>
    </lineage>
</organism>
<proteinExistence type="predicted"/>
<protein>
    <recommendedName>
        <fullName evidence="3">HNH endonuclease</fullName>
    </recommendedName>
</protein>
<evidence type="ECO:0000313" key="1">
    <source>
        <dbReference type="EMBL" id="QYY82974.1"/>
    </source>
</evidence>
<evidence type="ECO:0008006" key="3">
    <source>
        <dbReference type="Google" id="ProtNLM"/>
    </source>
</evidence>
<dbReference type="Proteomes" id="UP000824588">
    <property type="component" value="Chromosome"/>
</dbReference>
<dbReference type="InterPro" id="IPR003615">
    <property type="entry name" value="HNH_nuc"/>
</dbReference>
<gene>
    <name evidence="1" type="ORF">J0G10_05845</name>
</gene>
<reference evidence="1 2" key="1">
    <citation type="journal article" date="2022" name="Int. J. Syst. Evol. Microbiol.">
        <title>Pseudomonas germanica sp. nov., isolated from Iris germanica rhizomes.</title>
        <authorList>
            <person name="Atanasov K.E."/>
            <person name="Galbis D.M."/>
            <person name="Gallego J."/>
            <person name="Serpico A."/>
            <person name="Bosch M."/>
            <person name="Altabella T."/>
            <person name="Ferrer A."/>
        </authorList>
    </citation>
    <scope>NUCLEOTIDE SEQUENCE [LARGE SCALE GENOMIC DNA]</scope>
    <source>
        <strain evidence="1 2">FIT28</strain>
    </source>
</reference>
<keyword evidence="2" id="KW-1185">Reference proteome</keyword>
<accession>A0ABX8YSU7</accession>
<name>A0ABX8YSU7_9PSED</name>
<sequence>MAKVTYSFNEVFDACVLGRRRIALTPDEEKLKVFLRGSHKVFKLHCQLVMCHLYPEQSSRRGVGLPAYLNEMYEDKLAAKNTAGRFYYEKLRALAPDKKCQICHHGDVYSLDHYLPKKFFPSLSISAFNLIPSCFPCNGKKLTYVPRSPGEQTIHPRFDNFYDGDWLQADYVDSLDEVVFRPNVILYPEKSINYARIAKHLAVHGLHELYETLAMREVRRIVSVSKQTGEGLEELLKLELTKIKDNSRGFNKSMYTFEQWKVATCRALLASNRFLNGGVGIFGRQSQYVLPDHDFT</sequence>
<dbReference type="CDD" id="cd00085">
    <property type="entry name" value="HNHc"/>
    <property type="match status" value="1"/>
</dbReference>